<feature type="region of interest" description="Disordered" evidence="1">
    <location>
        <begin position="1107"/>
        <end position="1213"/>
    </location>
</feature>
<feature type="compositionally biased region" description="Basic residues" evidence="1">
    <location>
        <begin position="1131"/>
        <end position="1143"/>
    </location>
</feature>
<dbReference type="InterPro" id="IPR036420">
    <property type="entry name" value="BRCT_dom_sf"/>
</dbReference>
<feature type="compositionally biased region" description="Polar residues" evidence="1">
    <location>
        <begin position="300"/>
        <end position="319"/>
    </location>
</feature>
<feature type="compositionally biased region" description="Low complexity" evidence="1">
    <location>
        <begin position="276"/>
        <end position="296"/>
    </location>
</feature>
<feature type="region of interest" description="Disordered" evidence="1">
    <location>
        <begin position="900"/>
        <end position="920"/>
    </location>
</feature>
<feature type="region of interest" description="Disordered" evidence="1">
    <location>
        <begin position="274"/>
        <end position="319"/>
    </location>
</feature>
<dbReference type="EMBL" id="LSSL01000788">
    <property type="protein sequence ID" value="OLY83685.1"/>
    <property type="molecule type" value="Genomic_DNA"/>
</dbReference>
<feature type="region of interest" description="Disordered" evidence="1">
    <location>
        <begin position="1264"/>
        <end position="1294"/>
    </location>
</feature>
<feature type="compositionally biased region" description="Polar residues" evidence="1">
    <location>
        <begin position="1191"/>
        <end position="1213"/>
    </location>
</feature>
<feature type="compositionally biased region" description="Basic and acidic residues" evidence="1">
    <location>
        <begin position="1164"/>
        <end position="1173"/>
    </location>
</feature>
<name>A0A1R0H3H4_9FUNG</name>
<feature type="domain" description="BRCT" evidence="2">
    <location>
        <begin position="1"/>
        <end position="89"/>
    </location>
</feature>
<gene>
    <name evidence="3" type="ORF">AYI68_g2169</name>
</gene>
<feature type="compositionally biased region" description="Low complexity" evidence="1">
    <location>
        <begin position="555"/>
        <end position="565"/>
    </location>
</feature>
<protein>
    <recommendedName>
        <fullName evidence="2">BRCT domain-containing protein</fullName>
    </recommendedName>
</protein>
<keyword evidence="4" id="KW-1185">Reference proteome</keyword>
<feature type="compositionally biased region" description="Basic and acidic residues" evidence="1">
    <location>
        <begin position="1111"/>
        <end position="1124"/>
    </location>
</feature>
<evidence type="ECO:0000259" key="2">
    <source>
        <dbReference type="PROSITE" id="PS50172"/>
    </source>
</evidence>
<feature type="region of interest" description="Disordered" evidence="1">
    <location>
        <begin position="143"/>
        <end position="188"/>
    </location>
</feature>
<dbReference type="PROSITE" id="PS50172">
    <property type="entry name" value="BRCT"/>
    <property type="match status" value="1"/>
</dbReference>
<organism evidence="3 4">
    <name type="scientific">Smittium mucronatum</name>
    <dbReference type="NCBI Taxonomy" id="133383"/>
    <lineage>
        <taxon>Eukaryota</taxon>
        <taxon>Fungi</taxon>
        <taxon>Fungi incertae sedis</taxon>
        <taxon>Zoopagomycota</taxon>
        <taxon>Kickxellomycotina</taxon>
        <taxon>Harpellomycetes</taxon>
        <taxon>Harpellales</taxon>
        <taxon>Legeriomycetaceae</taxon>
        <taxon>Smittium</taxon>
    </lineage>
</organism>
<dbReference type="SUPFAM" id="SSF52113">
    <property type="entry name" value="BRCT domain"/>
    <property type="match status" value="1"/>
</dbReference>
<accession>A0A1R0H3H4</accession>
<feature type="compositionally biased region" description="Polar residues" evidence="1">
    <location>
        <begin position="615"/>
        <end position="625"/>
    </location>
</feature>
<dbReference type="Proteomes" id="UP000187455">
    <property type="component" value="Unassembled WGS sequence"/>
</dbReference>
<evidence type="ECO:0000256" key="1">
    <source>
        <dbReference type="SAM" id="MobiDB-lite"/>
    </source>
</evidence>
<feature type="compositionally biased region" description="Basic and acidic residues" evidence="1">
    <location>
        <begin position="567"/>
        <end position="582"/>
    </location>
</feature>
<comment type="caution">
    <text evidence="3">The sequence shown here is derived from an EMBL/GenBank/DDBJ whole genome shotgun (WGS) entry which is preliminary data.</text>
</comment>
<dbReference type="InterPro" id="IPR001357">
    <property type="entry name" value="BRCT_dom"/>
</dbReference>
<dbReference type="OrthoDB" id="5672837at2759"/>
<proteinExistence type="predicted"/>
<evidence type="ECO:0000313" key="4">
    <source>
        <dbReference type="Proteomes" id="UP000187455"/>
    </source>
</evidence>
<feature type="region of interest" description="Disordered" evidence="1">
    <location>
        <begin position="515"/>
        <end position="625"/>
    </location>
</feature>
<evidence type="ECO:0000313" key="3">
    <source>
        <dbReference type="EMBL" id="OLY83685.1"/>
    </source>
</evidence>
<reference evidence="3 4" key="1">
    <citation type="journal article" date="2016" name="Mol. Biol. Evol.">
        <title>Genome-Wide Survey of Gut Fungi (Harpellales) Reveals the First Horizontally Transferred Ubiquitin Gene from a Mosquito Host.</title>
        <authorList>
            <person name="Wang Y."/>
            <person name="White M.M."/>
            <person name="Kvist S."/>
            <person name="Moncalvo J.M."/>
        </authorList>
    </citation>
    <scope>NUCLEOTIDE SEQUENCE [LARGE SCALE GENOMIC DNA]</scope>
    <source>
        <strain evidence="3 4">ALG-7-W6</strain>
    </source>
</reference>
<dbReference type="Gene3D" id="3.40.50.10190">
    <property type="entry name" value="BRCT domain"/>
    <property type="match status" value="1"/>
</dbReference>
<feature type="compositionally biased region" description="Polar residues" evidence="1">
    <location>
        <begin position="519"/>
        <end position="544"/>
    </location>
</feature>
<dbReference type="Pfam" id="PF16589">
    <property type="entry name" value="BRCT_2"/>
    <property type="match status" value="1"/>
</dbReference>
<sequence>MLFYNKVFVDSSGKPVYFYLRSVNKYDYVKNLIESHGGVVVSKYKDSGNIVVLSDSVLNKRIKIPYYSSDYIYDCIYQNSLLDLNTYRIVPEGKSENNSFFNSDLNIPEENTFSLEIQSEFPDPTHLAKNKSVLPTHVAYFSTPNNSPQPKDIPNIHKSKISSPRFQRSCSGSATSSKKSRRSFKKSTSNFSESVNKWKIGFQNNSPHNKFLSLNDNFHFKLDPDDRISESILSNNSLELAPIQKTQSLNHPKKSFSVNSNDFPLDSLLTQEFTKPLSSPSPTSSSTSPISSPLLDSKVHSPSQNFSKTLTSPENTKNNSLDIELTGICGEKNTLQHFDSDLNYDFDTEENDIFFSQSINNDPTSHFDNIVSSIPHTSLLSNNPNAINSSKSDNTSTFVFYGFPDSSRNLSHSSLNNDLQIENPEILKPTKNSPFNSSSEFSNSQVLEDNISKTDSLIENSPTHTQKVKIEPVFSPSSISLNNLPLKSETPNVDSNTQSSLNRIVESYKNYVSRKNKRISNGSSVNMNSSDAQNSIINTNNSPHLSDADSPIKSPPLTLTPASLLGEKNDSDLSENLSHDLSESLEPIRPSLFSQKPHTPDPKIGSNPSADHETYNSPSSFSNNSLENICDTFENSSSGKKKSIEMDRLGSDWDKIDFLNDDVTTGTDDGSENMEILDFGSKKLHGFEIGANLESFNGTENEEDENSYSRSNQVNVYESDIVSTFENLNFIESDSSNMDTFEDKSLSSENIEFKKTFENNILNTPKDLSSHPKVKNDYDRISLSHNPQNELKVELVEQNASALEPPHNSTANILFNDSLDHVLDSSIVSQEISNFSNPKIGVIAESTKINDSDVDSESLPENTDPFLLSQASFPMKESVQFGQDLLQSPQIPKYDLSLNPSPHLQLEKTKNHSKATSYENDESLKNLELATSDIQEKVFGKVKNLAKSAKSSQSQISNCSGDTVEIHNEGFMMVSDSEPIISFISKSFNDSKDTVKIPKSAEKTNKEAVFVEIDSNYNSNLDLKYDSGTNSNSFTRSFSQSDSGLDFDANNDDIYKDDIASTSRPLNFSQRAGLDENDQVCLNGKLPRDQYESKKINISNILELQKNPVNDSKRNENHNDDEIGTKTPLKGFKRKPGRPRRHKSENFHTKNTPVKSKRGPGRPRTGDSKKPESAKSMTSPGKKRGRPPLSSPTKSQLNISAPSQKNNLLHSSKAQDTEFITEFSGTKKSNKTKSNEINTLRRSSIGSSPIIVIESSNETHEITNKLAKNSVSKKPAKIPSKPIKRPNIDPAKNKFLTMPNINSVKTFENDPLEISSQYSDEETVDSCVLITSKVLKKKQNSKVINLSKSSPVKTADEKILQSSAKTNDPILIDENIPKTPNYDLRNSIKSTENLRIPNLDNTGQILALPGMKKHRTSLGLEGLSNEEGNVKFNRTPQERYPDFKCVSDPHNLTSIFLEKSGDFETIQDEILLGNDNICYRDDFDLEDSIDVEGLLNMNKDENSEIENSILNSGKSRKRTISRSEDILNLVKKNYGSFDTSIGNSKARTLNEALGTTNSNSYDQSTDKYFRVGRKNVSMGESIRSKPKPKFRSALRMDLGPAENKAIAIDKLLKESMISPDKSPFWIQQKKKRSDDETEISGTVKRLKQKNQNDIYCQFICSPGSLDVNHFKIRNSTRNLIELGIVKNRAISSDNRK</sequence>